<keyword evidence="1" id="KW-0812">Transmembrane</keyword>
<keyword evidence="3" id="KW-1185">Reference proteome</keyword>
<gene>
    <name evidence="2" type="ORF">RXV94_09610</name>
</gene>
<proteinExistence type="predicted"/>
<dbReference type="EMBL" id="JAWHTF010000005">
    <property type="protein sequence ID" value="MDU8886415.1"/>
    <property type="molecule type" value="Genomic_DNA"/>
</dbReference>
<sequence length="63" mass="6948">MLSNKQSLLLCVFVSLGFCVAGILGILDNFMIASILILAFIAIIVNIVLRKREHLLDSDKDSE</sequence>
<evidence type="ECO:0000256" key="1">
    <source>
        <dbReference type="SAM" id="Phobius"/>
    </source>
</evidence>
<protein>
    <submittedName>
        <fullName evidence="2">Uncharacterized protein</fullName>
    </submittedName>
</protein>
<evidence type="ECO:0000313" key="2">
    <source>
        <dbReference type="EMBL" id="MDU8886415.1"/>
    </source>
</evidence>
<dbReference type="RefSeq" id="WP_316662447.1">
    <property type="nucleotide sequence ID" value="NZ_JAWHTF010000005.1"/>
</dbReference>
<reference evidence="2 3" key="1">
    <citation type="submission" date="2023-10" db="EMBL/GenBank/DDBJ databases">
        <title>Marimonas sp. nov. isolated from tidal mud flat.</title>
        <authorList>
            <person name="Jaincy N.J."/>
            <person name="Srinivasan S."/>
            <person name="Lee S.-S."/>
        </authorList>
    </citation>
    <scope>NUCLEOTIDE SEQUENCE [LARGE SCALE GENOMIC DNA]</scope>
    <source>
        <strain evidence="2 3">MJ-SS3</strain>
    </source>
</reference>
<keyword evidence="1" id="KW-0472">Membrane</keyword>
<dbReference type="Proteomes" id="UP001268651">
    <property type="component" value="Unassembled WGS sequence"/>
</dbReference>
<organism evidence="2 3">
    <name type="scientific">Gilvirhabdus luticola</name>
    <dbReference type="NCBI Taxonomy" id="3079858"/>
    <lineage>
        <taxon>Bacteria</taxon>
        <taxon>Pseudomonadati</taxon>
        <taxon>Bacteroidota</taxon>
        <taxon>Flavobacteriia</taxon>
        <taxon>Flavobacteriales</taxon>
        <taxon>Flavobacteriaceae</taxon>
        <taxon>Gilvirhabdus</taxon>
    </lineage>
</organism>
<evidence type="ECO:0000313" key="3">
    <source>
        <dbReference type="Proteomes" id="UP001268651"/>
    </source>
</evidence>
<keyword evidence="1" id="KW-1133">Transmembrane helix</keyword>
<comment type="caution">
    <text evidence="2">The sequence shown here is derived from an EMBL/GenBank/DDBJ whole genome shotgun (WGS) entry which is preliminary data.</text>
</comment>
<feature type="transmembrane region" description="Helical" evidence="1">
    <location>
        <begin position="31"/>
        <end position="49"/>
    </location>
</feature>
<name>A0ABU3U7Q1_9FLAO</name>
<accession>A0ABU3U7Q1</accession>